<gene>
    <name evidence="3" type="ORF">MAR_037475</name>
</gene>
<keyword evidence="4" id="KW-1185">Reference proteome</keyword>
<feature type="region of interest" description="Disordered" evidence="2">
    <location>
        <begin position="229"/>
        <end position="302"/>
    </location>
</feature>
<accession>A0ABY7FSE5</accession>
<dbReference type="PANTHER" id="PTHR44281:SF2">
    <property type="entry name" value="SPINDLE ASSEMBLY ABNORMAL PROTEIN 6 HOMOLOG"/>
    <property type="match status" value="1"/>
</dbReference>
<feature type="coiled-coil region" evidence="1">
    <location>
        <begin position="98"/>
        <end position="160"/>
    </location>
</feature>
<name>A0ABY7FSE5_MYAAR</name>
<protein>
    <submittedName>
        <fullName evidence="3">SAS6-like protein</fullName>
    </submittedName>
</protein>
<dbReference type="EMBL" id="CP111024">
    <property type="protein sequence ID" value="WAR23806.1"/>
    <property type="molecule type" value="Genomic_DNA"/>
</dbReference>
<evidence type="ECO:0000313" key="3">
    <source>
        <dbReference type="EMBL" id="WAR23806.1"/>
    </source>
</evidence>
<evidence type="ECO:0000256" key="2">
    <source>
        <dbReference type="SAM" id="MobiDB-lite"/>
    </source>
</evidence>
<dbReference type="PANTHER" id="PTHR44281">
    <property type="entry name" value="SPINDLE ASSEMBLY ABNORMAL PROTEIN 6 HOMOLOG"/>
    <property type="match status" value="1"/>
</dbReference>
<evidence type="ECO:0000313" key="4">
    <source>
        <dbReference type="Proteomes" id="UP001164746"/>
    </source>
</evidence>
<reference evidence="3" key="1">
    <citation type="submission" date="2022-11" db="EMBL/GenBank/DDBJ databases">
        <title>Centuries of genome instability and evolution in soft-shell clam transmissible cancer (bioRxiv).</title>
        <authorList>
            <person name="Hart S.F.M."/>
            <person name="Yonemitsu M.A."/>
            <person name="Giersch R.M."/>
            <person name="Beal B.F."/>
            <person name="Arriagada G."/>
            <person name="Davis B.W."/>
            <person name="Ostrander E.A."/>
            <person name="Goff S.P."/>
            <person name="Metzger M.J."/>
        </authorList>
    </citation>
    <scope>NUCLEOTIDE SEQUENCE</scope>
    <source>
        <strain evidence="3">MELC-2E11</strain>
        <tissue evidence="3">Siphon/mantle</tissue>
    </source>
</reference>
<sequence>MELGDLGDMLSCLLTIELDNLKAEWTAKLNDQMARHKQELATEKERAFQLPDLSRTRIKMSWSRHGAGFHNLLETRFYEEETSNKDLTERRYKNEAAIRDLKSKLATFEEENGHLKQDVQSLRKQNASLDGDYHEQEKVINQLRMRVAVLEQELKDKEQSKSLQEKYDATVQKLEECRDLLKTNENVIQWLNKQINETQLHHQRPGTFEMPTANFRPSGSALHNYSTSSYGSGVVSSHGGGDGRGVGVGVPRPYNPHKPQSGLPLPSSLRNGAPPIPEEIRPTSSRHSSPGSNHSNQSAGDKEKMVQFQNPGIVKFPNTQGWNSSPIPRDCKVPQYPEMEKFPNTQRWQSSPIPRDGKVPQYPGIEKFKGWKSSLIPRDCKLPQYQGMSKFPNTEGWKSYPIPRDCNVQGMEKFPNTQGLLTVISASATVYAIVDNPEIRKAIYVESSDDLVGASLGITSSESLLFCLEMRLSDNNDDCNAVRYNAVKL</sequence>
<feature type="compositionally biased region" description="Gly residues" evidence="2">
    <location>
        <begin position="238"/>
        <end position="248"/>
    </location>
</feature>
<keyword evidence="1" id="KW-0175">Coiled coil</keyword>
<evidence type="ECO:0000256" key="1">
    <source>
        <dbReference type="SAM" id="Coils"/>
    </source>
</evidence>
<dbReference type="Proteomes" id="UP001164746">
    <property type="component" value="Chromosome 13"/>
</dbReference>
<proteinExistence type="predicted"/>
<feature type="compositionally biased region" description="Low complexity" evidence="2">
    <location>
        <begin position="282"/>
        <end position="296"/>
    </location>
</feature>
<organism evidence="3 4">
    <name type="scientific">Mya arenaria</name>
    <name type="common">Soft-shell clam</name>
    <dbReference type="NCBI Taxonomy" id="6604"/>
    <lineage>
        <taxon>Eukaryota</taxon>
        <taxon>Metazoa</taxon>
        <taxon>Spiralia</taxon>
        <taxon>Lophotrochozoa</taxon>
        <taxon>Mollusca</taxon>
        <taxon>Bivalvia</taxon>
        <taxon>Autobranchia</taxon>
        <taxon>Heteroconchia</taxon>
        <taxon>Euheterodonta</taxon>
        <taxon>Imparidentia</taxon>
        <taxon>Neoheterodontei</taxon>
        <taxon>Myida</taxon>
        <taxon>Myoidea</taxon>
        <taxon>Myidae</taxon>
        <taxon>Mya</taxon>
    </lineage>
</organism>